<evidence type="ECO:0000313" key="1">
    <source>
        <dbReference type="EMBL" id="KAJ9098299.1"/>
    </source>
</evidence>
<dbReference type="Proteomes" id="UP001230649">
    <property type="component" value="Unassembled WGS sequence"/>
</dbReference>
<proteinExistence type="predicted"/>
<evidence type="ECO:0000313" key="2">
    <source>
        <dbReference type="Proteomes" id="UP001230649"/>
    </source>
</evidence>
<gene>
    <name evidence="1" type="ORF">QFC20_006009</name>
</gene>
<reference evidence="1" key="1">
    <citation type="submission" date="2023-04" db="EMBL/GenBank/DDBJ databases">
        <title>Draft Genome sequencing of Naganishia species isolated from polar environments using Oxford Nanopore Technology.</title>
        <authorList>
            <person name="Leo P."/>
            <person name="Venkateswaran K."/>
        </authorList>
    </citation>
    <scope>NUCLEOTIDE SEQUENCE</scope>
    <source>
        <strain evidence="1">MNA-CCFEE 5262</strain>
    </source>
</reference>
<dbReference type="EMBL" id="JASBWS010000095">
    <property type="protein sequence ID" value="KAJ9098299.1"/>
    <property type="molecule type" value="Genomic_DNA"/>
</dbReference>
<comment type="caution">
    <text evidence="1">The sequence shown here is derived from an EMBL/GenBank/DDBJ whole genome shotgun (WGS) entry which is preliminary data.</text>
</comment>
<organism evidence="1 2">
    <name type="scientific">Naganishia adeliensis</name>
    <dbReference type="NCBI Taxonomy" id="92952"/>
    <lineage>
        <taxon>Eukaryota</taxon>
        <taxon>Fungi</taxon>
        <taxon>Dikarya</taxon>
        <taxon>Basidiomycota</taxon>
        <taxon>Agaricomycotina</taxon>
        <taxon>Tremellomycetes</taxon>
        <taxon>Filobasidiales</taxon>
        <taxon>Filobasidiaceae</taxon>
        <taxon>Naganishia</taxon>
    </lineage>
</organism>
<name>A0ACC2VGL0_9TREE</name>
<accession>A0ACC2VGL0</accession>
<keyword evidence="2" id="KW-1185">Reference proteome</keyword>
<protein>
    <submittedName>
        <fullName evidence="1">Uncharacterized protein</fullName>
    </submittedName>
</protein>
<sequence length="516" mass="57820">MRHTLETWTPDEISVNGGKSDIDDWIAIRQYSNAEDVTTDGAQRVEVSSELAKEYDAMECPDCSAVEVLEIRAWIVKESNLQRASRHSFLASLALSAIDGSLVAWQQGRGSRLMVKIEVKIEQTDGLLPSGSIATKNEAGIRFSYDVFIIISQMLADFAIPRNGRIRHFRYISIFRRTLDLLQLHQSFVRERFHSSDASVDFRSSFPRLVLLCVNHPYQGKQTPFGDAKETQVQKLHVGLFKPVTFNEMVYHYLPDEFDTRGQHSMCICGTWSGIQRRRYSLMRPYTHVSSINALFIHRGAGLIPPTHAVPRLSTDSPAINFSLVIHNDTTNPKVDLAIATMLDFINASAKSEYGTDGELDEIGVDLECSSAVLKTFSCFVSGCAHLPGLNLDGDRLTTDGPKAALFRLRVKLSDAEITIDSLRQHLEYLAELYADEIVEIEGSGVILVPFDIQTSEGCAAVMKADFYGWLRQDMSIVEDGFEAGSLAEFRFPSGAYSRDAFDRVYHPQRDRLTGR</sequence>